<protein>
    <submittedName>
        <fullName evidence="2">Spindly isoform X1</fullName>
    </submittedName>
</protein>
<proteinExistence type="predicted"/>
<dbReference type="OrthoDB" id="2121607at2759"/>
<dbReference type="Proteomes" id="UP001152795">
    <property type="component" value="Unassembled WGS sequence"/>
</dbReference>
<sequence length="309" mass="36093">MASVVDLDMENLQLKAQIQALKLELEDKQSQMTLSGKLGNELLQSNNELNRNLEEIQELHLQEMEELRQENYSLRMKIDQEKLAKKNFANEMETTKEKLQQNMKQELARQENVHEKKVEELRAETESLHSALEKNSLVNEQLHTKILKQEEMLAEAHRYSKQIQGMGALETQLEDMKEECTLMRLKKEELKIAVDDVNAEKEQLVFDKQNLVQKIEMLKENLEETSSQGKIWFDTLQSSRQQLSELQLENSTLKAEAMNRSHKEKGNSLFGEVEDRRLELEQQNTALSAKYRSLSTTHKITKKQLIELK</sequence>
<keyword evidence="1" id="KW-0175">Coiled coil</keyword>
<dbReference type="EMBL" id="CACRXK020004362">
    <property type="protein sequence ID" value="CAB4002462.1"/>
    <property type="molecule type" value="Genomic_DNA"/>
</dbReference>
<dbReference type="PANTHER" id="PTHR32123">
    <property type="entry name" value="BICD FAMILY-LIKE CARGO ADAPTER"/>
    <property type="match status" value="1"/>
</dbReference>
<evidence type="ECO:0000256" key="1">
    <source>
        <dbReference type="ARBA" id="ARBA00023054"/>
    </source>
</evidence>
<gene>
    <name evidence="2" type="ORF">PACLA_8A048706</name>
</gene>
<evidence type="ECO:0000313" key="2">
    <source>
        <dbReference type="EMBL" id="CAB4002462.1"/>
    </source>
</evidence>
<comment type="caution">
    <text evidence="2">The sequence shown here is derived from an EMBL/GenBank/DDBJ whole genome shotgun (WGS) entry which is preliminary data.</text>
</comment>
<keyword evidence="3" id="KW-1185">Reference proteome</keyword>
<reference evidence="2" key="1">
    <citation type="submission" date="2020-04" db="EMBL/GenBank/DDBJ databases">
        <authorList>
            <person name="Alioto T."/>
            <person name="Alioto T."/>
            <person name="Gomez Garrido J."/>
        </authorList>
    </citation>
    <scope>NUCLEOTIDE SEQUENCE</scope>
    <source>
        <strain evidence="2">A484AB</strain>
    </source>
</reference>
<dbReference type="AlphaFoldDB" id="A0A7D9E601"/>
<name>A0A7D9E601_PARCT</name>
<evidence type="ECO:0000313" key="3">
    <source>
        <dbReference type="Proteomes" id="UP001152795"/>
    </source>
</evidence>
<dbReference type="InterPro" id="IPR051149">
    <property type="entry name" value="Spindly/BICDR_Dynein_Adapter"/>
</dbReference>
<dbReference type="PANTHER" id="PTHR32123:SF9">
    <property type="entry name" value="PROTEIN SPINDLY"/>
    <property type="match status" value="1"/>
</dbReference>
<organism evidence="2 3">
    <name type="scientific">Paramuricea clavata</name>
    <name type="common">Red gorgonian</name>
    <name type="synonym">Violescent sea-whip</name>
    <dbReference type="NCBI Taxonomy" id="317549"/>
    <lineage>
        <taxon>Eukaryota</taxon>
        <taxon>Metazoa</taxon>
        <taxon>Cnidaria</taxon>
        <taxon>Anthozoa</taxon>
        <taxon>Octocorallia</taxon>
        <taxon>Malacalcyonacea</taxon>
        <taxon>Plexauridae</taxon>
        <taxon>Paramuricea</taxon>
    </lineage>
</organism>
<feature type="non-terminal residue" evidence="2">
    <location>
        <position position="309"/>
    </location>
</feature>
<accession>A0A7D9E601</accession>